<comment type="cofactor">
    <cofactor evidence="1 14">
        <name>Mg(2+)</name>
        <dbReference type="ChEBI" id="CHEBI:18420"/>
    </cofactor>
</comment>
<dbReference type="Gene3D" id="3.30.1110.10">
    <property type="match status" value="1"/>
</dbReference>
<dbReference type="GO" id="GO:0005634">
    <property type="term" value="C:nucleus"/>
    <property type="evidence" value="ECO:0007669"/>
    <property type="project" value="TreeGrafter"/>
</dbReference>
<dbReference type="FunFam" id="3.40.1190.20:FF:000076">
    <property type="entry name" value="Adenosine kinase"/>
    <property type="match status" value="1"/>
</dbReference>
<feature type="active site" description="Proton acceptor" evidence="13">
    <location>
        <position position="307"/>
    </location>
</feature>
<gene>
    <name evidence="16" type="primary">AlNc14C88G5607</name>
    <name evidence="16" type="ORF">ALNC14_063550</name>
</gene>
<keyword evidence="8 14" id="KW-0418">Kinase</keyword>
<comment type="pathway">
    <text evidence="2 14">Purine metabolism; AMP biosynthesis via salvage pathway; AMP from adenosine: step 1/1.</text>
</comment>
<comment type="similarity">
    <text evidence="3 14">Belongs to the carbohydrate kinase PfkB family.</text>
</comment>
<dbReference type="GO" id="GO:0005524">
    <property type="term" value="F:ATP binding"/>
    <property type="evidence" value="ECO:0007669"/>
    <property type="project" value="UniProtKB-UniRule"/>
</dbReference>
<evidence type="ECO:0000256" key="8">
    <source>
        <dbReference type="ARBA" id="ARBA00022777"/>
    </source>
</evidence>
<evidence type="ECO:0000256" key="3">
    <source>
        <dbReference type="ARBA" id="ARBA00010688"/>
    </source>
</evidence>
<dbReference type="EC" id="2.7.1.20" evidence="4 14"/>
<keyword evidence="7 14" id="KW-0547">Nucleotide-binding</keyword>
<dbReference type="Pfam" id="PF00294">
    <property type="entry name" value="PfkB"/>
    <property type="match status" value="1"/>
</dbReference>
<dbReference type="InterPro" id="IPR002173">
    <property type="entry name" value="Carboh/pur_kinase_PfkB_CS"/>
</dbReference>
<dbReference type="AlphaFoldDB" id="F0WG77"/>
<dbReference type="InterPro" id="IPR001805">
    <property type="entry name" value="Adenokinase"/>
</dbReference>
<sequence length="353" mass="38802">MDKQQSMAEAEQLTYSIVGLGNPLLDISANVSQELLDKYKLRSNDAILASDCHLPLYGELTSKYSPEFMAGGATQNSIRVAQWMLSSRNGRATTFMGSIGNDEHGRILKECAERDGVRTHYLVQDTTPTGTCAVCVKGDERSLVANLSAANEFHHDHLDNEKSKEILENGRLFYSSGFHLTVSPTSVLKIAEHAHEKNKTFLLNLAAPFVMQFYKEPLMNAIKFADFMFGNETEALEFGKLFGWSENLQEIALKMTELPVASSSRKRVVVITQGSEPTIVALDGKVTLYDVTSIDSKEIKDTNGAGDAFVGGFISRLALGRPLPDCIKAGQWAAGIVIRRSGCTFPQNCEYSD</sequence>
<dbReference type="GO" id="GO:0044209">
    <property type="term" value="P:AMP salvage"/>
    <property type="evidence" value="ECO:0007669"/>
    <property type="project" value="UniProtKB-UniRule"/>
</dbReference>
<dbReference type="PANTHER" id="PTHR45769">
    <property type="entry name" value="ADENOSINE KINASE"/>
    <property type="match status" value="1"/>
</dbReference>
<evidence type="ECO:0000256" key="7">
    <source>
        <dbReference type="ARBA" id="ARBA00022741"/>
    </source>
</evidence>
<comment type="catalytic activity">
    <reaction evidence="11 14">
        <text>adenosine + ATP = AMP + ADP + H(+)</text>
        <dbReference type="Rhea" id="RHEA:20824"/>
        <dbReference type="ChEBI" id="CHEBI:15378"/>
        <dbReference type="ChEBI" id="CHEBI:16335"/>
        <dbReference type="ChEBI" id="CHEBI:30616"/>
        <dbReference type="ChEBI" id="CHEBI:456215"/>
        <dbReference type="ChEBI" id="CHEBI:456216"/>
        <dbReference type="EC" id="2.7.1.20"/>
    </reaction>
</comment>
<name>F0WG77_9STRA</name>
<comment type="function">
    <text evidence="14">ATP dependent phosphorylation of adenosine and other related nucleoside analogs to monophosphate derivatives.</text>
</comment>
<organism evidence="16">
    <name type="scientific">Albugo laibachii Nc14</name>
    <dbReference type="NCBI Taxonomy" id="890382"/>
    <lineage>
        <taxon>Eukaryota</taxon>
        <taxon>Sar</taxon>
        <taxon>Stramenopiles</taxon>
        <taxon>Oomycota</taxon>
        <taxon>Peronosporomycetes</taxon>
        <taxon>Albuginales</taxon>
        <taxon>Albuginaceae</taxon>
        <taxon>Albugo</taxon>
    </lineage>
</organism>
<accession>F0WG77</accession>
<dbReference type="GO" id="GO:0005829">
    <property type="term" value="C:cytosol"/>
    <property type="evidence" value="ECO:0007669"/>
    <property type="project" value="TreeGrafter"/>
</dbReference>
<evidence type="ECO:0000256" key="14">
    <source>
        <dbReference type="RuleBase" id="RU368116"/>
    </source>
</evidence>
<dbReference type="CDD" id="cd01168">
    <property type="entry name" value="adenosine_kinase"/>
    <property type="match status" value="1"/>
</dbReference>
<evidence type="ECO:0000256" key="6">
    <source>
        <dbReference type="ARBA" id="ARBA00022726"/>
    </source>
</evidence>
<evidence type="ECO:0000256" key="11">
    <source>
        <dbReference type="ARBA" id="ARBA00051362"/>
    </source>
</evidence>
<dbReference type="UniPathway" id="UPA00588">
    <property type="reaction ID" value="UER00659"/>
</dbReference>
<evidence type="ECO:0000256" key="4">
    <source>
        <dbReference type="ARBA" id="ARBA00012119"/>
    </source>
</evidence>
<dbReference type="HOGENOM" id="CLU_045832_0_0_1"/>
<keyword evidence="9 14" id="KW-0067">ATP-binding</keyword>
<reference evidence="16" key="1">
    <citation type="journal article" date="2011" name="PLoS Biol.">
        <title>Gene gain and loss during evolution of obligate parasitism in the white rust pathogen of Arabidopsis thaliana.</title>
        <authorList>
            <person name="Kemen E."/>
            <person name="Gardiner A."/>
            <person name="Schultz-Larsen T."/>
            <person name="Kemen A.C."/>
            <person name="Balmuth A.L."/>
            <person name="Robert-Seilaniantz A."/>
            <person name="Bailey K."/>
            <person name="Holub E."/>
            <person name="Studholme D.J."/>
            <person name="Maclean D."/>
            <person name="Jones J.D."/>
        </authorList>
    </citation>
    <scope>NUCLEOTIDE SEQUENCE</scope>
</reference>
<proteinExistence type="inferred from homology"/>
<evidence type="ECO:0000256" key="5">
    <source>
        <dbReference type="ARBA" id="ARBA00022679"/>
    </source>
</evidence>
<keyword evidence="5 14" id="KW-0808">Transferase</keyword>
<dbReference type="EMBL" id="FR824133">
    <property type="protein sequence ID" value="CCA20212.1"/>
    <property type="molecule type" value="Genomic_DNA"/>
</dbReference>
<evidence type="ECO:0000313" key="16">
    <source>
        <dbReference type="EMBL" id="CCA20212.1"/>
    </source>
</evidence>
<feature type="domain" description="Carbohydrate kinase PfkB" evidence="15">
    <location>
        <begin position="44"/>
        <end position="346"/>
    </location>
</feature>
<evidence type="ECO:0000256" key="2">
    <source>
        <dbReference type="ARBA" id="ARBA00004801"/>
    </source>
</evidence>
<evidence type="ECO:0000256" key="9">
    <source>
        <dbReference type="ARBA" id="ARBA00022840"/>
    </source>
</evidence>
<dbReference type="Gene3D" id="3.40.1190.20">
    <property type="match status" value="1"/>
</dbReference>
<evidence type="ECO:0000256" key="13">
    <source>
        <dbReference type="PIRSR" id="PIRSR601805-1"/>
    </source>
</evidence>
<dbReference type="InterPro" id="IPR029056">
    <property type="entry name" value="Ribokinase-like"/>
</dbReference>
<dbReference type="GO" id="GO:0006166">
    <property type="term" value="P:purine ribonucleoside salvage"/>
    <property type="evidence" value="ECO:0007669"/>
    <property type="project" value="UniProtKB-KW"/>
</dbReference>
<dbReference type="PANTHER" id="PTHR45769:SF3">
    <property type="entry name" value="ADENOSINE KINASE"/>
    <property type="match status" value="1"/>
</dbReference>
<evidence type="ECO:0000259" key="15">
    <source>
        <dbReference type="Pfam" id="PF00294"/>
    </source>
</evidence>
<dbReference type="InterPro" id="IPR011611">
    <property type="entry name" value="PfkB_dom"/>
</dbReference>
<evidence type="ECO:0000256" key="12">
    <source>
        <dbReference type="ARBA" id="ARBA00068771"/>
    </source>
</evidence>
<evidence type="ECO:0000256" key="1">
    <source>
        <dbReference type="ARBA" id="ARBA00001946"/>
    </source>
</evidence>
<dbReference type="PROSITE" id="PS00584">
    <property type="entry name" value="PFKB_KINASES_2"/>
    <property type="match status" value="1"/>
</dbReference>
<keyword evidence="6 14" id="KW-0660">Purine salvage</keyword>
<dbReference type="SUPFAM" id="SSF53613">
    <property type="entry name" value="Ribokinase-like"/>
    <property type="match status" value="1"/>
</dbReference>
<dbReference type="GO" id="GO:0004001">
    <property type="term" value="F:adenosine kinase activity"/>
    <property type="evidence" value="ECO:0007669"/>
    <property type="project" value="UniProtKB-UniRule"/>
</dbReference>
<evidence type="ECO:0000256" key="10">
    <source>
        <dbReference type="ARBA" id="ARBA00022842"/>
    </source>
</evidence>
<dbReference type="GO" id="GO:0006144">
    <property type="term" value="P:purine nucleobase metabolic process"/>
    <property type="evidence" value="ECO:0007669"/>
    <property type="project" value="TreeGrafter"/>
</dbReference>
<dbReference type="PRINTS" id="PR00989">
    <property type="entry name" value="ADENOKINASE"/>
</dbReference>
<keyword evidence="10 14" id="KW-0460">Magnesium</keyword>
<reference evidence="16" key="2">
    <citation type="submission" date="2011-02" db="EMBL/GenBank/DDBJ databases">
        <authorList>
            <person name="MacLean D."/>
        </authorList>
    </citation>
    <scope>NUCLEOTIDE SEQUENCE</scope>
</reference>
<protein>
    <recommendedName>
        <fullName evidence="12 14">Adenosine kinase</fullName>
        <shortName evidence="14">AK</shortName>
        <ecNumber evidence="4 14">2.7.1.20</ecNumber>
    </recommendedName>
    <alternativeName>
        <fullName evidence="14">Adenosine 5'-phosphotransferase</fullName>
    </alternativeName>
</protein>